<proteinExistence type="predicted"/>
<evidence type="ECO:0000313" key="1">
    <source>
        <dbReference type="EMBL" id="CAI6371022.1"/>
    </source>
</evidence>
<accession>A0AAV0XUC9</accession>
<dbReference type="AlphaFoldDB" id="A0AAV0XUC9"/>
<dbReference type="Proteomes" id="UP001160148">
    <property type="component" value="Unassembled WGS sequence"/>
</dbReference>
<organism evidence="1 2">
    <name type="scientific">Macrosiphum euphorbiae</name>
    <name type="common">potato aphid</name>
    <dbReference type="NCBI Taxonomy" id="13131"/>
    <lineage>
        <taxon>Eukaryota</taxon>
        <taxon>Metazoa</taxon>
        <taxon>Ecdysozoa</taxon>
        <taxon>Arthropoda</taxon>
        <taxon>Hexapoda</taxon>
        <taxon>Insecta</taxon>
        <taxon>Pterygota</taxon>
        <taxon>Neoptera</taxon>
        <taxon>Paraneoptera</taxon>
        <taxon>Hemiptera</taxon>
        <taxon>Sternorrhyncha</taxon>
        <taxon>Aphidomorpha</taxon>
        <taxon>Aphidoidea</taxon>
        <taxon>Aphididae</taxon>
        <taxon>Macrosiphini</taxon>
        <taxon>Macrosiphum</taxon>
    </lineage>
</organism>
<name>A0AAV0XUC9_9HEMI</name>
<gene>
    <name evidence="1" type="ORF">MEUPH1_LOCUS25077</name>
</gene>
<protein>
    <recommendedName>
        <fullName evidence="3">ZZ-type domain-containing protein</fullName>
    </recommendedName>
</protein>
<evidence type="ECO:0000313" key="2">
    <source>
        <dbReference type="Proteomes" id="UP001160148"/>
    </source>
</evidence>
<keyword evidence="2" id="KW-1185">Reference proteome</keyword>
<reference evidence="1 2" key="1">
    <citation type="submission" date="2023-01" db="EMBL/GenBank/DDBJ databases">
        <authorList>
            <person name="Whitehead M."/>
        </authorList>
    </citation>
    <scope>NUCLEOTIDE SEQUENCE [LARGE SCALE GENOMIC DNA]</scope>
</reference>
<sequence>MFHTTKNLVFKDVDLPTTLETFLERRIISLKGSALLNNYEALNEENEVHSSLLMSNVSQFNAICDNENNIPLLPCSRNENKITRINCQELESSNQINAIRISSKVKYPLCSSGRIQVTSGMYKCNTCGLPVHAIEGSSYNYVNEDTVELCSDCFNGSINTNNSNSYSSNTLSQIFETPTEGHIDNGEQSILNLYTEQKINNSNKSQNQINKISLIKNNDDISNENIAMEKPNLTGIGKKKINKILFIAKSSSKIYRYDSQTNKIPTIAKKWFKSRRSEGIIFEKIWLSYTFKYMCLRYSRFSP</sequence>
<comment type="caution">
    <text evidence="1">The sequence shown here is derived from an EMBL/GenBank/DDBJ whole genome shotgun (WGS) entry which is preliminary data.</text>
</comment>
<evidence type="ECO:0008006" key="3">
    <source>
        <dbReference type="Google" id="ProtNLM"/>
    </source>
</evidence>
<dbReference type="EMBL" id="CARXXK010000683">
    <property type="protein sequence ID" value="CAI6371022.1"/>
    <property type="molecule type" value="Genomic_DNA"/>
</dbReference>